<evidence type="ECO:0000313" key="1">
    <source>
        <dbReference type="EMBL" id="WVX80811.1"/>
    </source>
</evidence>
<protein>
    <submittedName>
        <fullName evidence="1">Uncharacterized protein</fullName>
    </submittedName>
</protein>
<organism evidence="1 2">
    <name type="scientific">Niallia oryzisoli</name>
    <dbReference type="NCBI Taxonomy" id="1737571"/>
    <lineage>
        <taxon>Bacteria</taxon>
        <taxon>Bacillati</taxon>
        <taxon>Bacillota</taxon>
        <taxon>Bacilli</taxon>
        <taxon>Bacillales</taxon>
        <taxon>Bacillaceae</taxon>
        <taxon>Niallia</taxon>
    </lineage>
</organism>
<sequence>MNMINKWFYNWHLMKSRHYQALVNDCISVSLRNRLLIKASYHRELAQQYIDPIYPI</sequence>
<dbReference type="EMBL" id="CP137640">
    <property type="protein sequence ID" value="WVX80811.1"/>
    <property type="molecule type" value="Genomic_DNA"/>
</dbReference>
<dbReference type="Proteomes" id="UP001357223">
    <property type="component" value="Chromosome"/>
</dbReference>
<keyword evidence="2" id="KW-1185">Reference proteome</keyword>
<accession>A0ABZ2CEU7</accession>
<dbReference type="RefSeq" id="WP_338449742.1">
    <property type="nucleotide sequence ID" value="NZ_CP137640.1"/>
</dbReference>
<gene>
    <name evidence="1" type="ORF">R4Z09_26930</name>
</gene>
<reference evidence="1 2" key="1">
    <citation type="submission" date="2023-10" db="EMBL/GenBank/DDBJ databases">
        <title>Niallia locisalis sp.nov. isolated from a salt pond sample.</title>
        <authorList>
            <person name="Li X.-J."/>
            <person name="Dong L."/>
        </authorList>
    </citation>
    <scope>NUCLEOTIDE SEQUENCE [LARGE SCALE GENOMIC DNA]</scope>
    <source>
        <strain evidence="1 2">DSM 29761</strain>
    </source>
</reference>
<proteinExistence type="predicted"/>
<name>A0ABZ2CEU7_9BACI</name>
<evidence type="ECO:0000313" key="2">
    <source>
        <dbReference type="Proteomes" id="UP001357223"/>
    </source>
</evidence>